<feature type="signal peptide" evidence="1">
    <location>
        <begin position="1"/>
        <end position="21"/>
    </location>
</feature>
<evidence type="ECO:0000313" key="2">
    <source>
        <dbReference type="EMBL" id="SNS58714.1"/>
    </source>
</evidence>
<protein>
    <recommendedName>
        <fullName evidence="4">Lipoprotein</fullName>
    </recommendedName>
</protein>
<sequence>MRRLILSVSVLLAACATTGSSGGNMTIETVSRGQAVPGAACMVSSNGGSWNVMTPASINVGASTGDLRVVCNMQGYRTSELLLRPSGPVGSGLGLGVGGGGGHVGVGVGLNVPITLGRGGYPTRVAVELTPQ</sequence>
<evidence type="ECO:0000256" key="1">
    <source>
        <dbReference type="SAM" id="SignalP"/>
    </source>
</evidence>
<feature type="chain" id="PRO_5013076929" description="Lipoprotein" evidence="1">
    <location>
        <begin position="22"/>
        <end position="132"/>
    </location>
</feature>
<dbReference type="Proteomes" id="UP000198284">
    <property type="component" value="Unassembled WGS sequence"/>
</dbReference>
<reference evidence="2 3" key="1">
    <citation type="submission" date="2017-06" db="EMBL/GenBank/DDBJ databases">
        <authorList>
            <person name="Kim H.J."/>
            <person name="Triplett B.A."/>
        </authorList>
    </citation>
    <scope>NUCLEOTIDE SEQUENCE [LARGE SCALE GENOMIC DNA]</scope>
    <source>
        <strain evidence="2 3">U15</strain>
    </source>
</reference>
<dbReference type="PROSITE" id="PS51257">
    <property type="entry name" value="PROKAR_LIPOPROTEIN"/>
    <property type="match status" value="1"/>
</dbReference>
<dbReference type="AlphaFoldDB" id="A0A239FS89"/>
<keyword evidence="3" id="KW-1185">Reference proteome</keyword>
<evidence type="ECO:0000313" key="3">
    <source>
        <dbReference type="Proteomes" id="UP000198284"/>
    </source>
</evidence>
<proteinExistence type="predicted"/>
<gene>
    <name evidence="2" type="ORF">SAMN06265795_10436</name>
</gene>
<dbReference type="EMBL" id="FZOT01000004">
    <property type="protein sequence ID" value="SNS58714.1"/>
    <property type="molecule type" value="Genomic_DNA"/>
</dbReference>
<evidence type="ECO:0008006" key="4">
    <source>
        <dbReference type="Google" id="ProtNLM"/>
    </source>
</evidence>
<name>A0A239FS89_9BURK</name>
<dbReference type="RefSeq" id="WP_089398897.1">
    <property type="nucleotide sequence ID" value="NZ_FZOT01000004.1"/>
</dbReference>
<keyword evidence="1" id="KW-0732">Signal</keyword>
<accession>A0A239FS89</accession>
<organism evidence="2 3">
    <name type="scientific">Noviherbaspirillum humi</name>
    <dbReference type="NCBI Taxonomy" id="1688639"/>
    <lineage>
        <taxon>Bacteria</taxon>
        <taxon>Pseudomonadati</taxon>
        <taxon>Pseudomonadota</taxon>
        <taxon>Betaproteobacteria</taxon>
        <taxon>Burkholderiales</taxon>
        <taxon>Oxalobacteraceae</taxon>
        <taxon>Noviherbaspirillum</taxon>
    </lineage>
</organism>
<dbReference type="OrthoDB" id="8776297at2"/>